<evidence type="ECO:0000256" key="1">
    <source>
        <dbReference type="PROSITE-ProRule" id="PRU00169"/>
    </source>
</evidence>
<dbReference type="STRING" id="702114.A1355_00235"/>
<dbReference type="RefSeq" id="WP_064028665.1">
    <property type="nucleotide sequence ID" value="NZ_LUUK01000169.1"/>
</dbReference>
<sequence length="548" mass="60403">MTLPSNPTAEPAALPEISRKILFVDDEILLLEGIKRQLRRDFDLTVADGGAAGLRILAEQGPFAVVVSDYNMPDMDGIAFLNAVYRQYPNTVLVMLTGRAELDIAVNALHSAHIARFLNKPCPPEILRETLNDGLEQYRLKMAEQILQSQLQRANHQLGQLNAHLEDLVAKKTRALALQYRYVANMTRLNDSRGVVSALIAALTELIGSNAIGLWLSPGADQQFRCFHPQNGEPNQFAVADLPEGAIRRAIAENRRWQFGSPLDGGGIAWFTGQPLACLPMVSSRGVIGLVTLAGDGPSLTADTLSTLIGMLNVTATALQSHWHREAFIEAQDAIITALAKLSEYRDPETGSHLLRLKKYCELICRHMSCTERYAASVTAEFTQDLVRSSPLHDIGKVGIPDAILKKPGRLTPEEFQIMKTHAAIGGDTLRSVYEQYPSQGFIKCGMDVAYGHHERWDGSGYPLGLRGEDIPLSARILALVDVYDALTSRRVYKAPMPREEAMNLIVEGNGSHFDPDIVAAFQELEPQFHRIAETYADHVEVLAPDDQ</sequence>
<keyword evidence="1" id="KW-0597">Phosphoprotein</keyword>
<comment type="caution">
    <text evidence="4">The sequence shown here is derived from an EMBL/GenBank/DDBJ whole genome shotgun (WGS) entry which is preliminary data.</text>
</comment>
<accession>A0A177NK12</accession>
<dbReference type="GO" id="GO:0008081">
    <property type="term" value="F:phosphoric diester hydrolase activity"/>
    <property type="evidence" value="ECO:0007669"/>
    <property type="project" value="UniProtKB-ARBA"/>
</dbReference>
<organism evidence="4 5">
    <name type="scientific">Methylomonas koyamae</name>
    <dbReference type="NCBI Taxonomy" id="702114"/>
    <lineage>
        <taxon>Bacteria</taxon>
        <taxon>Pseudomonadati</taxon>
        <taxon>Pseudomonadota</taxon>
        <taxon>Gammaproteobacteria</taxon>
        <taxon>Methylococcales</taxon>
        <taxon>Methylococcaceae</taxon>
        <taxon>Methylomonas</taxon>
    </lineage>
</organism>
<dbReference type="InterPro" id="IPR003607">
    <property type="entry name" value="HD/PDEase_dom"/>
</dbReference>
<dbReference type="GO" id="GO:0000160">
    <property type="term" value="P:phosphorelay signal transduction system"/>
    <property type="evidence" value="ECO:0007669"/>
    <property type="project" value="InterPro"/>
</dbReference>
<dbReference type="SMART" id="SM00448">
    <property type="entry name" value="REC"/>
    <property type="match status" value="1"/>
</dbReference>
<dbReference type="Gene3D" id="3.40.50.2300">
    <property type="match status" value="1"/>
</dbReference>
<name>A0A177NK12_9GAMM</name>
<dbReference type="PANTHER" id="PTHR45228">
    <property type="entry name" value="CYCLIC DI-GMP PHOSPHODIESTERASE TM_0186-RELATED"/>
    <property type="match status" value="1"/>
</dbReference>
<dbReference type="PROSITE" id="PS51832">
    <property type="entry name" value="HD_GYP"/>
    <property type="match status" value="1"/>
</dbReference>
<dbReference type="InterPro" id="IPR011006">
    <property type="entry name" value="CheY-like_superfamily"/>
</dbReference>
<feature type="domain" description="Response regulatory" evidence="2">
    <location>
        <begin position="20"/>
        <end position="135"/>
    </location>
</feature>
<evidence type="ECO:0000259" key="3">
    <source>
        <dbReference type="PROSITE" id="PS51832"/>
    </source>
</evidence>
<gene>
    <name evidence="4" type="ORF">A1355_00235</name>
</gene>
<dbReference type="Pfam" id="PF13487">
    <property type="entry name" value="HD_5"/>
    <property type="match status" value="1"/>
</dbReference>
<dbReference type="Gene3D" id="1.10.3210.10">
    <property type="entry name" value="Hypothetical protein af1432"/>
    <property type="match status" value="1"/>
</dbReference>
<keyword evidence="5" id="KW-1185">Reference proteome</keyword>
<evidence type="ECO:0000313" key="5">
    <source>
        <dbReference type="Proteomes" id="UP000077628"/>
    </source>
</evidence>
<feature type="modified residue" description="4-aspartylphosphate" evidence="1">
    <location>
        <position position="69"/>
    </location>
</feature>
<reference evidence="5" key="1">
    <citation type="submission" date="2016-03" db="EMBL/GenBank/DDBJ databases">
        <authorList>
            <person name="Heylen K."/>
            <person name="De Vos P."/>
            <person name="Vekeman B."/>
        </authorList>
    </citation>
    <scope>NUCLEOTIDE SEQUENCE [LARGE SCALE GENOMIC DNA]</scope>
    <source>
        <strain evidence="5">R-45383</strain>
    </source>
</reference>
<dbReference type="PROSITE" id="PS50110">
    <property type="entry name" value="RESPONSE_REGULATORY"/>
    <property type="match status" value="1"/>
</dbReference>
<dbReference type="SUPFAM" id="SSF109604">
    <property type="entry name" value="HD-domain/PDEase-like"/>
    <property type="match status" value="1"/>
</dbReference>
<dbReference type="CDD" id="cd00077">
    <property type="entry name" value="HDc"/>
    <property type="match status" value="1"/>
</dbReference>
<protein>
    <submittedName>
        <fullName evidence="4">Uncharacterized protein</fullName>
    </submittedName>
</protein>
<dbReference type="AlphaFoldDB" id="A0A177NK12"/>
<dbReference type="SUPFAM" id="SSF52172">
    <property type="entry name" value="CheY-like"/>
    <property type="match status" value="1"/>
</dbReference>
<dbReference type="PANTHER" id="PTHR45228:SF8">
    <property type="entry name" value="TWO-COMPONENT RESPONSE REGULATOR-RELATED"/>
    <property type="match status" value="1"/>
</dbReference>
<dbReference type="CDD" id="cd17569">
    <property type="entry name" value="REC_HupR-like"/>
    <property type="match status" value="1"/>
</dbReference>
<evidence type="ECO:0000313" key="4">
    <source>
        <dbReference type="EMBL" id="OAI18337.1"/>
    </source>
</evidence>
<dbReference type="Proteomes" id="UP000077628">
    <property type="component" value="Unassembled WGS sequence"/>
</dbReference>
<feature type="domain" description="HD-GYP" evidence="3">
    <location>
        <begin position="328"/>
        <end position="538"/>
    </location>
</feature>
<dbReference type="InterPro" id="IPR037522">
    <property type="entry name" value="HD_GYP_dom"/>
</dbReference>
<dbReference type="InterPro" id="IPR001789">
    <property type="entry name" value="Sig_transdc_resp-reg_receiver"/>
</dbReference>
<dbReference type="SMART" id="SM00471">
    <property type="entry name" value="HDc"/>
    <property type="match status" value="1"/>
</dbReference>
<dbReference type="Pfam" id="PF00072">
    <property type="entry name" value="Response_reg"/>
    <property type="match status" value="1"/>
</dbReference>
<dbReference type="SUPFAM" id="SSF55781">
    <property type="entry name" value="GAF domain-like"/>
    <property type="match status" value="1"/>
</dbReference>
<evidence type="ECO:0000259" key="2">
    <source>
        <dbReference type="PROSITE" id="PS50110"/>
    </source>
</evidence>
<proteinExistence type="predicted"/>
<dbReference type="EMBL" id="LUUK01000169">
    <property type="protein sequence ID" value="OAI18337.1"/>
    <property type="molecule type" value="Genomic_DNA"/>
</dbReference>
<dbReference type="InterPro" id="IPR052020">
    <property type="entry name" value="Cyclic_di-GMP/3'3'-cGAMP_PDE"/>
</dbReference>